<dbReference type="EMBL" id="AFZZ01000041">
    <property type="protein sequence ID" value="EHJ41882.1"/>
    <property type="molecule type" value="Genomic_DNA"/>
</dbReference>
<organism evidence="1 2">
    <name type="scientific">Leyella stercorea DSM 18206</name>
    <dbReference type="NCBI Taxonomy" id="1002367"/>
    <lineage>
        <taxon>Bacteria</taxon>
        <taxon>Pseudomonadati</taxon>
        <taxon>Bacteroidota</taxon>
        <taxon>Bacteroidia</taxon>
        <taxon>Bacteroidales</taxon>
        <taxon>Prevotellaceae</taxon>
        <taxon>Leyella</taxon>
    </lineage>
</organism>
<protein>
    <submittedName>
        <fullName evidence="1">Uncharacterized protein</fullName>
    </submittedName>
</protein>
<gene>
    <name evidence="1" type="ORF">HMPREF0673_00312</name>
</gene>
<evidence type="ECO:0000313" key="2">
    <source>
        <dbReference type="Proteomes" id="UP000004407"/>
    </source>
</evidence>
<accession>G6AUM7</accession>
<proteinExistence type="predicted"/>
<comment type="caution">
    <text evidence="1">The sequence shown here is derived from an EMBL/GenBank/DDBJ whole genome shotgun (WGS) entry which is preliminary data.</text>
</comment>
<evidence type="ECO:0000313" key="1">
    <source>
        <dbReference type="EMBL" id="EHJ41882.1"/>
    </source>
</evidence>
<sequence length="50" mass="5947">MTSHTHKHRTAHAIEREPSIYLFPVCENWRYSSWENKSKSSNPKCTINEN</sequence>
<dbReference type="Proteomes" id="UP000004407">
    <property type="component" value="Unassembled WGS sequence"/>
</dbReference>
<dbReference type="HOGENOM" id="CLU_3121301_0_0_10"/>
<reference evidence="1 2" key="1">
    <citation type="submission" date="2011-08" db="EMBL/GenBank/DDBJ databases">
        <authorList>
            <person name="Weinstock G."/>
            <person name="Sodergren E."/>
            <person name="Clifton S."/>
            <person name="Fulton L."/>
            <person name="Fulton B."/>
            <person name="Courtney L."/>
            <person name="Fronick C."/>
            <person name="Harrison M."/>
            <person name="Strong C."/>
            <person name="Farmer C."/>
            <person name="Delahaunty K."/>
            <person name="Markovic C."/>
            <person name="Hall O."/>
            <person name="Minx P."/>
            <person name="Tomlinson C."/>
            <person name="Mitreva M."/>
            <person name="Hou S."/>
            <person name="Chen J."/>
            <person name="Wollam A."/>
            <person name="Pepin K.H."/>
            <person name="Johnson M."/>
            <person name="Bhonagiri V."/>
            <person name="Zhang X."/>
            <person name="Suruliraj S."/>
            <person name="Warren W."/>
            <person name="Chinwalla A."/>
            <person name="Mardis E.R."/>
            <person name="Wilson R.K."/>
        </authorList>
    </citation>
    <scope>NUCLEOTIDE SEQUENCE [LARGE SCALE GENOMIC DNA]</scope>
    <source>
        <strain evidence="1 2">DSM 18206</strain>
    </source>
</reference>
<name>G6AUM7_9BACT</name>
<dbReference type="AlphaFoldDB" id="G6AUM7"/>